<gene>
    <name evidence="3" type="ORF">DHW31_08650</name>
</gene>
<keyword evidence="2" id="KW-1133">Transmembrane helix</keyword>
<dbReference type="AlphaFoldDB" id="A0A3D2SHH0"/>
<feature type="transmembrane region" description="Helical" evidence="2">
    <location>
        <begin position="95"/>
        <end position="115"/>
    </location>
</feature>
<comment type="caution">
    <text evidence="3">The sequence shown here is derived from an EMBL/GenBank/DDBJ whole genome shotgun (WGS) entry which is preliminary data.</text>
</comment>
<name>A0A3D2SHH0_9BACE</name>
<sequence>MTTNKRHNNHHHSNKRTTQSNKDKILVQRVPLEAQSSVENNIEIKKAEKQSETQQFMYAQSSKFSSVARNLIFGIMGTIWAFSFKHGEITLHHPWLSYALLLSIIFLLCDVIHYFSDTMSYNRQQYKIDHYKEDSDFVNHEKRMDYINKRSHRFIIAKFILYNDYISRFYDRYRKSIAYFDKIVKLIYGLKITESQKLTAMDTDKIVILDINQTENKFSYLSNIERALNLANLDIEALNDTIDSVSALKPACDKIDYTLSACSGALMCVLHLANNGAD</sequence>
<keyword evidence="2" id="KW-0812">Transmembrane</keyword>
<feature type="region of interest" description="Disordered" evidence="1">
    <location>
        <begin position="1"/>
        <end position="22"/>
    </location>
</feature>
<reference evidence="3 4" key="1">
    <citation type="journal article" date="2018" name="Nat. Biotechnol.">
        <title>A standardized bacterial taxonomy based on genome phylogeny substantially revises the tree of life.</title>
        <authorList>
            <person name="Parks D.H."/>
            <person name="Chuvochina M."/>
            <person name="Waite D.W."/>
            <person name="Rinke C."/>
            <person name="Skarshewski A."/>
            <person name="Chaumeil P.A."/>
            <person name="Hugenholtz P."/>
        </authorList>
    </citation>
    <scope>NUCLEOTIDE SEQUENCE [LARGE SCALE GENOMIC DNA]</scope>
    <source>
        <strain evidence="3">UBA9667</strain>
    </source>
</reference>
<feature type="compositionally biased region" description="Basic residues" evidence="1">
    <location>
        <begin position="1"/>
        <end position="15"/>
    </location>
</feature>
<evidence type="ECO:0000313" key="4">
    <source>
        <dbReference type="Proteomes" id="UP000263098"/>
    </source>
</evidence>
<organism evidence="3 4">
    <name type="scientific">Bacteroides graminisolvens</name>
    <dbReference type="NCBI Taxonomy" id="477666"/>
    <lineage>
        <taxon>Bacteria</taxon>
        <taxon>Pseudomonadati</taxon>
        <taxon>Bacteroidota</taxon>
        <taxon>Bacteroidia</taxon>
        <taxon>Bacteroidales</taxon>
        <taxon>Bacteroidaceae</taxon>
        <taxon>Bacteroides</taxon>
    </lineage>
</organism>
<protein>
    <submittedName>
        <fullName evidence="3">Uncharacterized protein</fullName>
    </submittedName>
</protein>
<accession>A0A3D2SHH0</accession>
<evidence type="ECO:0000313" key="3">
    <source>
        <dbReference type="EMBL" id="HCK24831.1"/>
    </source>
</evidence>
<dbReference type="EMBL" id="DPVG01000314">
    <property type="protein sequence ID" value="HCK24831.1"/>
    <property type="molecule type" value="Genomic_DNA"/>
</dbReference>
<dbReference type="Proteomes" id="UP000263098">
    <property type="component" value="Unassembled WGS sequence"/>
</dbReference>
<evidence type="ECO:0000256" key="2">
    <source>
        <dbReference type="SAM" id="Phobius"/>
    </source>
</evidence>
<evidence type="ECO:0000256" key="1">
    <source>
        <dbReference type="SAM" id="MobiDB-lite"/>
    </source>
</evidence>
<proteinExistence type="predicted"/>
<feature type="transmembrane region" description="Helical" evidence="2">
    <location>
        <begin position="67"/>
        <end position="83"/>
    </location>
</feature>
<keyword evidence="2" id="KW-0472">Membrane</keyword>